<feature type="domain" description="Leucine-binding protein" evidence="5">
    <location>
        <begin position="44"/>
        <end position="370"/>
    </location>
</feature>
<dbReference type="EMBL" id="JACRYT010000027">
    <property type="protein sequence ID" value="MBC6681193.1"/>
    <property type="molecule type" value="Genomic_DNA"/>
</dbReference>
<sequence>MKMTRRWIAGLLTAAVCCLALSGCTTFDNFKEAFINKDSQADDTIRIGVYEPMSGSDEEGGRLEVEGIELANELYPEVLGKKVELVYADNKSDMDSAETAMADLMKKQPLVVLGSYGNIYSLIASHYLEEAKVPGIAITNTNPLVTSNHPYYFRVCFVESYQGEALARYVYEERNEKTSGIMVPENNDQAVSMASTFKDKMVELTGDDQAIAVYQTFESGAEDFSTQLQAIKDSGVNTVFLAGDVTDAVNVLKQAKKMNLDNVTFLGDSTWESDEFRDLAGNGITNNVVFSTLYTDEETVTETSQEFLDAYEEKYGKESADAATALGFDAYLIAIQAIERAGENCTGEDVREALAQTENFQGASGEITFDNIGDPKKSVVINTFENQKITSICTIAPDEPEQKSDKNKKQEKKKEEKENGTEN</sequence>
<gene>
    <name evidence="6" type="ORF">H9L42_15325</name>
</gene>
<evidence type="ECO:0000313" key="6">
    <source>
        <dbReference type="EMBL" id="MBC6681193.1"/>
    </source>
</evidence>
<keyword evidence="2 4" id="KW-0732">Signal</keyword>
<organism evidence="6 7">
    <name type="scientific">Zhenpiania hominis</name>
    <dbReference type="NCBI Taxonomy" id="2763644"/>
    <lineage>
        <taxon>Bacteria</taxon>
        <taxon>Bacillati</taxon>
        <taxon>Bacillota</taxon>
        <taxon>Clostridia</taxon>
        <taxon>Peptostreptococcales</taxon>
        <taxon>Anaerovoracaceae</taxon>
        <taxon>Zhenpiania</taxon>
    </lineage>
</organism>
<dbReference type="InterPro" id="IPR028081">
    <property type="entry name" value="Leu-bd"/>
</dbReference>
<dbReference type="CDD" id="cd06347">
    <property type="entry name" value="PBP1_ABC_LivK_ligand_binding-like"/>
    <property type="match status" value="1"/>
</dbReference>
<feature type="signal peptide" evidence="4">
    <location>
        <begin position="1"/>
        <end position="22"/>
    </location>
</feature>
<proteinExistence type="inferred from homology"/>
<dbReference type="InterPro" id="IPR028082">
    <property type="entry name" value="Peripla_BP_I"/>
</dbReference>
<feature type="compositionally biased region" description="Basic and acidic residues" evidence="3">
    <location>
        <begin position="400"/>
        <end position="423"/>
    </location>
</feature>
<dbReference type="Proteomes" id="UP000602647">
    <property type="component" value="Unassembled WGS sequence"/>
</dbReference>
<evidence type="ECO:0000256" key="1">
    <source>
        <dbReference type="ARBA" id="ARBA00010062"/>
    </source>
</evidence>
<keyword evidence="7" id="KW-1185">Reference proteome</keyword>
<dbReference type="Pfam" id="PF13458">
    <property type="entry name" value="Peripla_BP_6"/>
    <property type="match status" value="1"/>
</dbReference>
<dbReference type="PROSITE" id="PS51257">
    <property type="entry name" value="PROKAR_LIPOPROTEIN"/>
    <property type="match status" value="1"/>
</dbReference>
<dbReference type="Gene3D" id="3.40.50.2300">
    <property type="match status" value="2"/>
</dbReference>
<dbReference type="SUPFAM" id="SSF53822">
    <property type="entry name" value="Periplasmic binding protein-like I"/>
    <property type="match status" value="1"/>
</dbReference>
<accession>A0A923SXB8</accession>
<evidence type="ECO:0000259" key="5">
    <source>
        <dbReference type="Pfam" id="PF13458"/>
    </source>
</evidence>
<dbReference type="AlphaFoldDB" id="A0A923SXB8"/>
<evidence type="ECO:0000256" key="2">
    <source>
        <dbReference type="ARBA" id="ARBA00022729"/>
    </source>
</evidence>
<dbReference type="PANTHER" id="PTHR30483:SF6">
    <property type="entry name" value="PERIPLASMIC BINDING PROTEIN OF ABC TRANSPORTER FOR NATURAL AMINO ACIDS"/>
    <property type="match status" value="1"/>
</dbReference>
<evidence type="ECO:0000313" key="7">
    <source>
        <dbReference type="Proteomes" id="UP000602647"/>
    </source>
</evidence>
<dbReference type="RefSeq" id="WP_187304288.1">
    <property type="nucleotide sequence ID" value="NZ_CBCTQH010000008.1"/>
</dbReference>
<comment type="caution">
    <text evidence="6">The sequence shown here is derived from an EMBL/GenBank/DDBJ whole genome shotgun (WGS) entry which is preliminary data.</text>
</comment>
<reference evidence="6" key="1">
    <citation type="submission" date="2020-08" db="EMBL/GenBank/DDBJ databases">
        <title>Genome public.</title>
        <authorList>
            <person name="Liu C."/>
            <person name="Sun Q."/>
        </authorList>
    </citation>
    <scope>NUCLEOTIDE SEQUENCE</scope>
    <source>
        <strain evidence="6">BX12</strain>
    </source>
</reference>
<protein>
    <submittedName>
        <fullName evidence="6">ABC transporter substrate-binding protein</fullName>
    </submittedName>
</protein>
<dbReference type="InterPro" id="IPR051010">
    <property type="entry name" value="BCAA_transport"/>
</dbReference>
<feature type="chain" id="PRO_5039358403" evidence="4">
    <location>
        <begin position="23"/>
        <end position="423"/>
    </location>
</feature>
<dbReference type="PANTHER" id="PTHR30483">
    <property type="entry name" value="LEUCINE-SPECIFIC-BINDING PROTEIN"/>
    <property type="match status" value="1"/>
</dbReference>
<feature type="region of interest" description="Disordered" evidence="3">
    <location>
        <begin position="395"/>
        <end position="423"/>
    </location>
</feature>
<name>A0A923SXB8_9FIRM</name>
<evidence type="ECO:0000256" key="3">
    <source>
        <dbReference type="SAM" id="MobiDB-lite"/>
    </source>
</evidence>
<evidence type="ECO:0000256" key="4">
    <source>
        <dbReference type="SAM" id="SignalP"/>
    </source>
</evidence>
<comment type="similarity">
    <text evidence="1">Belongs to the leucine-binding protein family.</text>
</comment>